<sequence>MSFFKMLTWDNGHMDLRYTEDEYDGDVKITNVYRDNRALDYYAVNEKYARQVKSAQGAIRTYRIAMLILFIGLVFLPAVVIGVVQNNILLVGVITIYAVVAYFLVEAYNQTIINSLLYEMDKDLSGGQGTPNQIKQQKAS</sequence>
<keyword evidence="1" id="KW-0472">Membrane</keyword>
<evidence type="ECO:0000313" key="3">
    <source>
        <dbReference type="Proteomes" id="UP000184206"/>
    </source>
</evidence>
<feature type="transmembrane region" description="Helical" evidence="1">
    <location>
        <begin position="88"/>
        <end position="105"/>
    </location>
</feature>
<dbReference type="AlphaFoldDB" id="A0A1M7G3R3"/>
<evidence type="ECO:0000313" key="2">
    <source>
        <dbReference type="EMBL" id="SHM11022.1"/>
    </source>
</evidence>
<dbReference type="Proteomes" id="UP000184206">
    <property type="component" value="Unassembled WGS sequence"/>
</dbReference>
<evidence type="ECO:0000256" key="1">
    <source>
        <dbReference type="SAM" id="Phobius"/>
    </source>
</evidence>
<feature type="transmembrane region" description="Helical" evidence="1">
    <location>
        <begin position="64"/>
        <end position="82"/>
    </location>
</feature>
<organism evidence="2 3">
    <name type="scientific">Lacicoccus alkaliphilus DSM 16010</name>
    <dbReference type="NCBI Taxonomy" id="1123231"/>
    <lineage>
        <taxon>Bacteria</taxon>
        <taxon>Bacillati</taxon>
        <taxon>Bacillota</taxon>
        <taxon>Bacilli</taxon>
        <taxon>Bacillales</taxon>
        <taxon>Salinicoccaceae</taxon>
        <taxon>Lacicoccus</taxon>
    </lineage>
</organism>
<keyword evidence="1" id="KW-0812">Transmembrane</keyword>
<dbReference type="RefSeq" id="WP_072710021.1">
    <property type="nucleotide sequence ID" value="NZ_FRCF01000005.1"/>
</dbReference>
<dbReference type="OrthoDB" id="2389638at2"/>
<reference evidence="2 3" key="1">
    <citation type="submission" date="2016-11" db="EMBL/GenBank/DDBJ databases">
        <authorList>
            <person name="Jaros S."/>
            <person name="Januszkiewicz K."/>
            <person name="Wedrychowicz H."/>
        </authorList>
    </citation>
    <scope>NUCLEOTIDE SEQUENCE [LARGE SCALE GENOMIC DNA]</scope>
    <source>
        <strain evidence="2 3">DSM 16010</strain>
    </source>
</reference>
<dbReference type="EMBL" id="FRCF01000005">
    <property type="protein sequence ID" value="SHM11022.1"/>
    <property type="molecule type" value="Genomic_DNA"/>
</dbReference>
<keyword evidence="1" id="KW-1133">Transmembrane helix</keyword>
<protein>
    <submittedName>
        <fullName evidence="2">Uncharacterized protein</fullName>
    </submittedName>
</protein>
<dbReference type="STRING" id="1123231.SAMN02745189_01570"/>
<name>A0A1M7G3R3_9BACL</name>
<accession>A0A1M7G3R3</accession>
<gene>
    <name evidence="2" type="ORF">SAMN02745189_01570</name>
</gene>
<proteinExistence type="predicted"/>
<keyword evidence="3" id="KW-1185">Reference proteome</keyword>